<name>A0A1H8YMS5_9PSEU</name>
<evidence type="ECO:0000313" key="1">
    <source>
        <dbReference type="EMBL" id="SEP53504.1"/>
    </source>
</evidence>
<organism evidence="1 2">
    <name type="scientific">Amycolatopsis saalfeldensis</name>
    <dbReference type="NCBI Taxonomy" id="394193"/>
    <lineage>
        <taxon>Bacteria</taxon>
        <taxon>Bacillati</taxon>
        <taxon>Actinomycetota</taxon>
        <taxon>Actinomycetes</taxon>
        <taxon>Pseudonocardiales</taxon>
        <taxon>Pseudonocardiaceae</taxon>
        <taxon>Amycolatopsis</taxon>
    </lineage>
</organism>
<evidence type="ECO:0000313" key="2">
    <source>
        <dbReference type="Proteomes" id="UP000198582"/>
    </source>
</evidence>
<dbReference type="EMBL" id="FOEF01000027">
    <property type="protein sequence ID" value="SEP53504.1"/>
    <property type="molecule type" value="Genomic_DNA"/>
</dbReference>
<reference evidence="1 2" key="1">
    <citation type="submission" date="2016-10" db="EMBL/GenBank/DDBJ databases">
        <authorList>
            <person name="de Groot N.N."/>
        </authorList>
    </citation>
    <scope>NUCLEOTIDE SEQUENCE [LARGE SCALE GENOMIC DNA]</scope>
    <source>
        <strain evidence="1 2">DSM 44993</strain>
    </source>
</reference>
<protein>
    <submittedName>
        <fullName evidence="1">Uncharacterized protein</fullName>
    </submittedName>
</protein>
<keyword evidence="2" id="KW-1185">Reference proteome</keyword>
<sequence>MRPSIVNGQIAAALRGEFGNVAFTTRTEGSELFVNPLMGLYFAVDLPASVGYLDQLTDTETMIDVMLAIEAHRDTGTHRPRRAFPH</sequence>
<dbReference type="Proteomes" id="UP000198582">
    <property type="component" value="Unassembled WGS sequence"/>
</dbReference>
<dbReference type="AlphaFoldDB" id="A0A1H8YMS5"/>
<dbReference type="RefSeq" id="WP_245787752.1">
    <property type="nucleotide sequence ID" value="NZ_FOEF01000027.1"/>
</dbReference>
<accession>A0A1H8YMS5</accession>
<dbReference type="STRING" id="394193.SAMN04489732_127100"/>
<gene>
    <name evidence="1" type="ORF">SAMN04489732_127100</name>
</gene>
<proteinExistence type="predicted"/>